<accession>A0A6A1VFN4</accession>
<protein>
    <submittedName>
        <fullName evidence="2">Uncharacterized protein</fullName>
    </submittedName>
</protein>
<evidence type="ECO:0000313" key="2">
    <source>
        <dbReference type="EMBL" id="KAB1211689.1"/>
    </source>
</evidence>
<evidence type="ECO:0000256" key="1">
    <source>
        <dbReference type="SAM" id="MobiDB-lite"/>
    </source>
</evidence>
<dbReference type="EMBL" id="RXIC02000024">
    <property type="protein sequence ID" value="KAB1211689.1"/>
    <property type="molecule type" value="Genomic_DNA"/>
</dbReference>
<name>A0A6A1VFN4_9ROSI</name>
<feature type="compositionally biased region" description="Pro residues" evidence="1">
    <location>
        <begin position="68"/>
        <end position="77"/>
    </location>
</feature>
<reference evidence="2 3" key="1">
    <citation type="journal article" date="2019" name="Plant Biotechnol. J.">
        <title>The red bayberry genome and genetic basis of sex determination.</title>
        <authorList>
            <person name="Jia H.M."/>
            <person name="Jia H.J."/>
            <person name="Cai Q.L."/>
            <person name="Wang Y."/>
            <person name="Zhao H.B."/>
            <person name="Yang W.F."/>
            <person name="Wang G.Y."/>
            <person name="Li Y.H."/>
            <person name="Zhan D.L."/>
            <person name="Shen Y.T."/>
            <person name="Niu Q.F."/>
            <person name="Chang L."/>
            <person name="Qiu J."/>
            <person name="Zhao L."/>
            <person name="Xie H.B."/>
            <person name="Fu W.Y."/>
            <person name="Jin J."/>
            <person name="Li X.W."/>
            <person name="Jiao Y."/>
            <person name="Zhou C.C."/>
            <person name="Tu T."/>
            <person name="Chai C.Y."/>
            <person name="Gao J.L."/>
            <person name="Fan L.J."/>
            <person name="van de Weg E."/>
            <person name="Wang J.Y."/>
            <person name="Gao Z.S."/>
        </authorList>
    </citation>
    <scope>NUCLEOTIDE SEQUENCE [LARGE SCALE GENOMIC DNA]</scope>
    <source>
        <tissue evidence="2">Leaves</tissue>
    </source>
</reference>
<sequence>MICSHNLIPRAGHQEEDTDEDEDEDEKVPDDFDDEDEDVAKVEDEPEGEEVDAEVIEFDGNADVADNPPVPPSPSRVPDPTTFLSARLTTFEERVSTMHEEQRKFLEERVTSIQEEQRKFFEDMRTFMTTCFPPTP</sequence>
<gene>
    <name evidence="2" type="ORF">CJ030_MR6G022461</name>
</gene>
<dbReference type="Proteomes" id="UP000516437">
    <property type="component" value="Chromosome 6"/>
</dbReference>
<comment type="caution">
    <text evidence="2">The sequence shown here is derived from an EMBL/GenBank/DDBJ whole genome shotgun (WGS) entry which is preliminary data.</text>
</comment>
<proteinExistence type="predicted"/>
<evidence type="ECO:0000313" key="3">
    <source>
        <dbReference type="Proteomes" id="UP000516437"/>
    </source>
</evidence>
<feature type="compositionally biased region" description="Acidic residues" evidence="1">
    <location>
        <begin position="16"/>
        <end position="57"/>
    </location>
</feature>
<organism evidence="2 3">
    <name type="scientific">Morella rubra</name>
    <name type="common">Chinese bayberry</name>
    <dbReference type="NCBI Taxonomy" id="262757"/>
    <lineage>
        <taxon>Eukaryota</taxon>
        <taxon>Viridiplantae</taxon>
        <taxon>Streptophyta</taxon>
        <taxon>Embryophyta</taxon>
        <taxon>Tracheophyta</taxon>
        <taxon>Spermatophyta</taxon>
        <taxon>Magnoliopsida</taxon>
        <taxon>eudicotyledons</taxon>
        <taxon>Gunneridae</taxon>
        <taxon>Pentapetalae</taxon>
        <taxon>rosids</taxon>
        <taxon>fabids</taxon>
        <taxon>Fagales</taxon>
        <taxon>Myricaceae</taxon>
        <taxon>Morella</taxon>
    </lineage>
</organism>
<feature type="region of interest" description="Disordered" evidence="1">
    <location>
        <begin position="1"/>
        <end position="80"/>
    </location>
</feature>
<dbReference type="AlphaFoldDB" id="A0A6A1VFN4"/>
<keyword evidence="3" id="KW-1185">Reference proteome</keyword>